<keyword evidence="2" id="KW-1185">Reference proteome</keyword>
<dbReference type="RefSeq" id="XP_037159717.1">
    <property type="nucleotide sequence ID" value="XM_037313445.1"/>
</dbReference>
<organism evidence="1 2">
    <name type="scientific">Letharia columbiana</name>
    <dbReference type="NCBI Taxonomy" id="112416"/>
    <lineage>
        <taxon>Eukaryota</taxon>
        <taxon>Fungi</taxon>
        <taxon>Dikarya</taxon>
        <taxon>Ascomycota</taxon>
        <taxon>Pezizomycotina</taxon>
        <taxon>Lecanoromycetes</taxon>
        <taxon>OSLEUM clade</taxon>
        <taxon>Lecanoromycetidae</taxon>
        <taxon>Lecanorales</taxon>
        <taxon>Lecanorineae</taxon>
        <taxon>Parmeliaceae</taxon>
        <taxon>Letharia</taxon>
    </lineage>
</organism>
<dbReference type="AlphaFoldDB" id="A0A8H6FJ72"/>
<sequence length="132" mass="14262">MAQLHYYFQIAEAGILSNPNLEFDLVFFGNLRLFAISHVSRYQHPVARAVSRLALILPDNSAAWYDWRAMAKATAAAATGGMEDRRHVTPGPLTSAAAAKVFGLHFAAYAASAKSTECDTLNMARNAATAAF</sequence>
<protein>
    <submittedName>
        <fullName evidence="1">Uncharacterized protein</fullName>
    </submittedName>
</protein>
<evidence type="ECO:0000313" key="2">
    <source>
        <dbReference type="Proteomes" id="UP000578531"/>
    </source>
</evidence>
<reference evidence="1 2" key="1">
    <citation type="journal article" date="2020" name="Genomics">
        <title>Complete, high-quality genomes from long-read metagenomic sequencing of two wolf lichen thalli reveals enigmatic genome architecture.</title>
        <authorList>
            <person name="McKenzie S.K."/>
            <person name="Walston R.F."/>
            <person name="Allen J.L."/>
        </authorList>
    </citation>
    <scope>NUCLEOTIDE SEQUENCE [LARGE SCALE GENOMIC DNA]</scope>
    <source>
        <strain evidence="1">WasteWater2</strain>
    </source>
</reference>
<proteinExistence type="predicted"/>
<name>A0A8H6FJ72_9LECA</name>
<dbReference type="Proteomes" id="UP000578531">
    <property type="component" value="Unassembled WGS sequence"/>
</dbReference>
<dbReference type="EMBL" id="JACCJC010000072">
    <property type="protein sequence ID" value="KAF6229525.1"/>
    <property type="molecule type" value="Genomic_DNA"/>
</dbReference>
<accession>A0A8H6FJ72</accession>
<dbReference type="GeneID" id="59293207"/>
<evidence type="ECO:0000313" key="1">
    <source>
        <dbReference type="EMBL" id="KAF6229525.1"/>
    </source>
</evidence>
<gene>
    <name evidence="1" type="ORF">HO173_011565</name>
</gene>
<comment type="caution">
    <text evidence="1">The sequence shown here is derived from an EMBL/GenBank/DDBJ whole genome shotgun (WGS) entry which is preliminary data.</text>
</comment>